<dbReference type="Gene3D" id="3.30.930.10">
    <property type="entry name" value="Bira Bifunctional Protein, Domain 2"/>
    <property type="match status" value="1"/>
</dbReference>
<proteinExistence type="predicted"/>
<dbReference type="GO" id="GO:0000049">
    <property type="term" value="F:tRNA binding"/>
    <property type="evidence" value="ECO:0007669"/>
    <property type="project" value="TreeGrafter"/>
</dbReference>
<dbReference type="PANTHER" id="PTHR42918">
    <property type="entry name" value="LYSYL-TRNA SYNTHETASE"/>
    <property type="match status" value="1"/>
</dbReference>
<dbReference type="PRINTS" id="PR00982">
    <property type="entry name" value="TRNASYNTHLYS"/>
</dbReference>
<keyword evidence="1 6" id="KW-0436">Ligase</keyword>
<feature type="domain" description="Aminoacyl-transfer RNA synthetases class-II family profile" evidence="5">
    <location>
        <begin position="232"/>
        <end position="564"/>
    </location>
</feature>
<keyword evidence="4" id="KW-0030">Aminoacyl-tRNA synthetase</keyword>
<keyword evidence="7" id="KW-1185">Reference proteome</keyword>
<dbReference type="PROSITE" id="PS50862">
    <property type="entry name" value="AA_TRNA_LIGASE_II"/>
    <property type="match status" value="1"/>
</dbReference>
<dbReference type="InterPro" id="IPR004364">
    <property type="entry name" value="Aa-tRNA-synt_II"/>
</dbReference>
<sequence length="581" mass="65371">MEGCRFLRPCLRASVRGKSCATHARFFAANRRLILDEVESSVKPGSKSKKPAAKSDFERRIDLLESRHGGRDFYPRFEENTPGISSGHIDVVKKLAETLKVNATLRKQTYALSGRVKTIRAASSKLLFIEVERRARSLQVVCNLGSMHQESVTDAKKDTFRKSVRRGDWITVTGYPYKTLSGEPSLLCNDIPKIDSPSLHQVPITLDDAETRARKPHVGMLVDPKEIQTQSMRSRIEEHLITFFIARGFSKVNTPILGPGAGGATAGPFETVASELPDTKLNLRIAPELWLKRLIIGGMDKVFELGPAFRNEGVDSSHNPEFTMCEFYASHVGIDVLTHWTEMMLHDLFKAMAKLRPQLVSHLPDSIVYRSYQNTILEPFFPETFERYPFIPTLQQAMQKTLPDLASSNARQEILSMMTDLNVPVPANQSLPNLLDALSSHFIEPLCQAPSYITEHPAALSPLAKSYTCPRTGQLVSARAELFIAGREYANMYEEENSPFEQRRKFEQQLAYRREVEPDCEAEIDESYLEALEWGLPPTGGWGMGIDRLVMLFTGRKRIGDVLPFGTLRNVVGMRGRWRGA</sequence>
<keyword evidence="3" id="KW-0067">ATP-binding</keyword>
<dbReference type="SUPFAM" id="SSF50249">
    <property type="entry name" value="Nucleic acid-binding proteins"/>
    <property type="match status" value="1"/>
</dbReference>
<dbReference type="Pfam" id="PF00152">
    <property type="entry name" value="tRNA-synt_2"/>
    <property type="match status" value="1"/>
</dbReference>
<dbReference type="AlphaFoldDB" id="A0A2K1QQK9"/>
<dbReference type="GO" id="GO:0004824">
    <property type="term" value="F:lysine-tRNA ligase activity"/>
    <property type="evidence" value="ECO:0007669"/>
    <property type="project" value="InterPro"/>
</dbReference>
<evidence type="ECO:0000313" key="7">
    <source>
        <dbReference type="Proteomes" id="UP000243797"/>
    </source>
</evidence>
<dbReference type="InterPro" id="IPR018149">
    <property type="entry name" value="Lys-tRNA-synth_II_C"/>
</dbReference>
<dbReference type="InParanoid" id="A0A2K1QQK9"/>
<evidence type="ECO:0000256" key="2">
    <source>
        <dbReference type="ARBA" id="ARBA00022741"/>
    </source>
</evidence>
<evidence type="ECO:0000259" key="5">
    <source>
        <dbReference type="PROSITE" id="PS50862"/>
    </source>
</evidence>
<gene>
    <name evidence="6" type="ORF">CAC42_7047</name>
</gene>
<dbReference type="EMBL" id="NKHZ01000051">
    <property type="protein sequence ID" value="PNS17364.1"/>
    <property type="molecule type" value="Genomic_DNA"/>
</dbReference>
<dbReference type="STRING" id="2082308.A0A2K1QQK9"/>
<dbReference type="InterPro" id="IPR045864">
    <property type="entry name" value="aa-tRNA-synth_II/BPL/LPL"/>
</dbReference>
<dbReference type="GO" id="GO:0070154">
    <property type="term" value="P:mitochondrial lysyl-tRNA aminoacylation"/>
    <property type="evidence" value="ECO:0007669"/>
    <property type="project" value="TreeGrafter"/>
</dbReference>
<evidence type="ECO:0000256" key="3">
    <source>
        <dbReference type="ARBA" id="ARBA00022840"/>
    </source>
</evidence>
<dbReference type="InterPro" id="IPR012340">
    <property type="entry name" value="NA-bd_OB-fold"/>
</dbReference>
<keyword evidence="2" id="KW-0547">Nucleotide-binding</keyword>
<name>A0A2K1QQK9_9PEZI</name>
<reference evidence="6 7" key="1">
    <citation type="submission" date="2017-06" db="EMBL/GenBank/DDBJ databases">
        <title>Draft genome sequence of a variant of Elsinoe murrayae.</title>
        <authorList>
            <person name="Cheng Q."/>
        </authorList>
    </citation>
    <scope>NUCLEOTIDE SEQUENCE [LARGE SCALE GENOMIC DNA]</scope>
    <source>
        <strain evidence="6 7">CQ-2017a</strain>
    </source>
</reference>
<evidence type="ECO:0000256" key="4">
    <source>
        <dbReference type="ARBA" id="ARBA00023146"/>
    </source>
</evidence>
<dbReference type="InterPro" id="IPR004365">
    <property type="entry name" value="NA-bd_OB_tRNA"/>
</dbReference>
<dbReference type="GO" id="GO:0005739">
    <property type="term" value="C:mitochondrion"/>
    <property type="evidence" value="ECO:0007669"/>
    <property type="project" value="TreeGrafter"/>
</dbReference>
<organism evidence="6 7">
    <name type="scientific">Sphaceloma murrayae</name>
    <dbReference type="NCBI Taxonomy" id="2082308"/>
    <lineage>
        <taxon>Eukaryota</taxon>
        <taxon>Fungi</taxon>
        <taxon>Dikarya</taxon>
        <taxon>Ascomycota</taxon>
        <taxon>Pezizomycotina</taxon>
        <taxon>Dothideomycetes</taxon>
        <taxon>Dothideomycetidae</taxon>
        <taxon>Myriangiales</taxon>
        <taxon>Elsinoaceae</taxon>
        <taxon>Sphaceloma</taxon>
    </lineage>
</organism>
<dbReference type="SUPFAM" id="SSF55681">
    <property type="entry name" value="Class II aaRS and biotin synthetases"/>
    <property type="match status" value="1"/>
</dbReference>
<dbReference type="Pfam" id="PF01336">
    <property type="entry name" value="tRNA_anti-codon"/>
    <property type="match status" value="1"/>
</dbReference>
<dbReference type="GO" id="GO:0005524">
    <property type="term" value="F:ATP binding"/>
    <property type="evidence" value="ECO:0007669"/>
    <property type="project" value="UniProtKB-KW"/>
</dbReference>
<evidence type="ECO:0000313" key="6">
    <source>
        <dbReference type="EMBL" id="PNS17364.1"/>
    </source>
</evidence>
<dbReference type="Proteomes" id="UP000243797">
    <property type="component" value="Unassembled WGS sequence"/>
</dbReference>
<dbReference type="OrthoDB" id="21243at2759"/>
<protein>
    <submittedName>
        <fullName evidence="6">Lysine--tRNA ligase, mitochondrial</fullName>
    </submittedName>
</protein>
<dbReference type="PANTHER" id="PTHR42918:SF5">
    <property type="entry name" value="LYSINE--TRNA LIGASE, MITOCHONDRIAL"/>
    <property type="match status" value="1"/>
</dbReference>
<comment type="caution">
    <text evidence="6">The sequence shown here is derived from an EMBL/GenBank/DDBJ whole genome shotgun (WGS) entry which is preliminary data.</text>
</comment>
<dbReference type="InterPro" id="IPR006195">
    <property type="entry name" value="aa-tRNA-synth_II"/>
</dbReference>
<evidence type="ECO:0000256" key="1">
    <source>
        <dbReference type="ARBA" id="ARBA00022598"/>
    </source>
</evidence>
<dbReference type="Gene3D" id="2.40.50.140">
    <property type="entry name" value="Nucleic acid-binding proteins"/>
    <property type="match status" value="1"/>
</dbReference>
<accession>A0A2K1QQK9</accession>